<comment type="caution">
    <text evidence="2">The sequence shown here is derived from an EMBL/GenBank/DDBJ whole genome shotgun (WGS) entry which is preliminary data.</text>
</comment>
<name>L8WCX5_THACA</name>
<evidence type="ECO:0000313" key="2">
    <source>
        <dbReference type="EMBL" id="ELU35785.1"/>
    </source>
</evidence>
<protein>
    <submittedName>
        <fullName evidence="2">Uncharacterized protein</fullName>
    </submittedName>
</protein>
<reference evidence="2 3" key="1">
    <citation type="journal article" date="2013" name="Nat. Commun.">
        <title>The evolution and pathogenic mechanisms of the rice sheath blight pathogen.</title>
        <authorList>
            <person name="Zheng A."/>
            <person name="Lin R."/>
            <person name="Xu L."/>
            <person name="Qin P."/>
            <person name="Tang C."/>
            <person name="Ai P."/>
            <person name="Zhang D."/>
            <person name="Liu Y."/>
            <person name="Sun Z."/>
            <person name="Feng H."/>
            <person name="Wang Y."/>
            <person name="Chen Y."/>
            <person name="Liang X."/>
            <person name="Fu R."/>
            <person name="Li Q."/>
            <person name="Zhang J."/>
            <person name="Yu X."/>
            <person name="Xie Z."/>
            <person name="Ding L."/>
            <person name="Guan P."/>
            <person name="Tang J."/>
            <person name="Liang Y."/>
            <person name="Wang S."/>
            <person name="Deng Q."/>
            <person name="Li S."/>
            <person name="Zhu J."/>
            <person name="Wang L."/>
            <person name="Liu H."/>
            <person name="Li P."/>
        </authorList>
    </citation>
    <scope>NUCLEOTIDE SEQUENCE [LARGE SCALE GENOMIC DNA]</scope>
    <source>
        <strain evidence="3">AG-1 IA</strain>
    </source>
</reference>
<dbReference type="Proteomes" id="UP000011668">
    <property type="component" value="Unassembled WGS sequence"/>
</dbReference>
<evidence type="ECO:0000256" key="1">
    <source>
        <dbReference type="SAM" id="MobiDB-lite"/>
    </source>
</evidence>
<sequence>MFHGRRKGETYQLKPLQSPGPNPSSCHSRRPAMKQQFFSIHPNRGEQVWSLTVDPGEVSVCNGRWESLEWQLTRNGDLGSCGTERGPVFVLGHGARSRLAGHGLSEVNVGLVA</sequence>
<dbReference type="EMBL" id="AFRT01005323">
    <property type="protein sequence ID" value="ELU35785.1"/>
    <property type="molecule type" value="Genomic_DNA"/>
</dbReference>
<dbReference type="AlphaFoldDB" id="L8WCX5"/>
<feature type="region of interest" description="Disordered" evidence="1">
    <location>
        <begin position="1"/>
        <end position="30"/>
    </location>
</feature>
<proteinExistence type="predicted"/>
<dbReference type="HOGENOM" id="CLU_2135225_0_0_1"/>
<organism evidence="2 3">
    <name type="scientific">Thanatephorus cucumeris (strain AG1-IA)</name>
    <name type="common">Rice sheath blight fungus</name>
    <name type="synonym">Rhizoctonia solani</name>
    <dbReference type="NCBI Taxonomy" id="983506"/>
    <lineage>
        <taxon>Eukaryota</taxon>
        <taxon>Fungi</taxon>
        <taxon>Dikarya</taxon>
        <taxon>Basidiomycota</taxon>
        <taxon>Agaricomycotina</taxon>
        <taxon>Agaricomycetes</taxon>
        <taxon>Cantharellales</taxon>
        <taxon>Ceratobasidiaceae</taxon>
        <taxon>Rhizoctonia</taxon>
        <taxon>Rhizoctonia solani AG-1</taxon>
    </lineage>
</organism>
<keyword evidence="3" id="KW-1185">Reference proteome</keyword>
<gene>
    <name evidence="2" type="ORF">AG1IA_10185</name>
</gene>
<accession>L8WCX5</accession>
<evidence type="ECO:0000313" key="3">
    <source>
        <dbReference type="Proteomes" id="UP000011668"/>
    </source>
</evidence>